<accession>A0A9W7CPL1</accession>
<dbReference type="Proteomes" id="UP001165083">
    <property type="component" value="Unassembled WGS sequence"/>
</dbReference>
<dbReference type="AlphaFoldDB" id="A0A9W7CPL1"/>
<organism evidence="1 2">
    <name type="scientific">Phytophthora lilii</name>
    <dbReference type="NCBI Taxonomy" id="2077276"/>
    <lineage>
        <taxon>Eukaryota</taxon>
        <taxon>Sar</taxon>
        <taxon>Stramenopiles</taxon>
        <taxon>Oomycota</taxon>
        <taxon>Peronosporomycetes</taxon>
        <taxon>Peronosporales</taxon>
        <taxon>Peronosporaceae</taxon>
        <taxon>Phytophthora</taxon>
    </lineage>
</organism>
<proteinExistence type="predicted"/>
<gene>
    <name evidence="1" type="ORF">Plil01_001436800</name>
</gene>
<name>A0A9W7CPL1_9STRA</name>
<evidence type="ECO:0000313" key="2">
    <source>
        <dbReference type="Proteomes" id="UP001165083"/>
    </source>
</evidence>
<reference evidence="1" key="1">
    <citation type="submission" date="2023-04" db="EMBL/GenBank/DDBJ databases">
        <title>Phytophthora lilii NBRC 32176.</title>
        <authorList>
            <person name="Ichikawa N."/>
            <person name="Sato H."/>
            <person name="Tonouchi N."/>
        </authorList>
    </citation>
    <scope>NUCLEOTIDE SEQUENCE</scope>
    <source>
        <strain evidence="1">NBRC 32176</strain>
    </source>
</reference>
<dbReference type="SUPFAM" id="SSF57850">
    <property type="entry name" value="RING/U-box"/>
    <property type="match status" value="1"/>
</dbReference>
<dbReference type="EMBL" id="BSXW01001106">
    <property type="protein sequence ID" value="GMF33700.1"/>
    <property type="molecule type" value="Genomic_DNA"/>
</dbReference>
<comment type="caution">
    <text evidence="1">The sequence shown here is derived from an EMBL/GenBank/DDBJ whole genome shotgun (WGS) entry which is preliminary data.</text>
</comment>
<dbReference type="OrthoDB" id="1431934at2759"/>
<sequence length="278" mass="30714">MPHVAVVSRLLDAASAGAAPALDGNLLCQICLDAPAAVSQLCGAACLAELCASCVARHLAAGVYAFYPGVLPKVRCPVCLTLLNKSQWQKFVQKEPQQQEQEQVDDNSHVLDKYAVLCRQSCGFQSPCCHNADYTMLPHCDSTGDGEDKLVELTSLQVEALPELLVRAVEFCYHRQDTSELYEFMTDKFQDKVEEVLSKLLPKIDDEERRAALLLWHLSKNPNTQTRCCKAAVCFKCKATNHHDGNCRDFVEEENVVECRGCGVTVVMVEGCDSLRCL</sequence>
<keyword evidence="2" id="KW-1185">Reference proteome</keyword>
<protein>
    <submittedName>
        <fullName evidence="1">Unnamed protein product</fullName>
    </submittedName>
</protein>
<evidence type="ECO:0000313" key="1">
    <source>
        <dbReference type="EMBL" id="GMF33700.1"/>
    </source>
</evidence>